<dbReference type="InterPro" id="IPR005561">
    <property type="entry name" value="ANTAR"/>
</dbReference>
<reference evidence="6 7" key="1">
    <citation type="submission" date="2020-08" db="EMBL/GenBank/DDBJ databases">
        <title>Sequencing the genomes of 1000 actinobacteria strains.</title>
        <authorList>
            <person name="Klenk H.-P."/>
        </authorList>
    </citation>
    <scope>NUCLEOTIDE SEQUENCE [LARGE SCALE GENOMIC DNA]</scope>
    <source>
        <strain evidence="6 7">DSM 43851</strain>
    </source>
</reference>
<keyword evidence="4" id="KW-0804">Transcription</keyword>
<dbReference type="Gene3D" id="3.30.450.40">
    <property type="match status" value="1"/>
</dbReference>
<protein>
    <recommendedName>
        <fullName evidence="5">ANTAR domain-containing protein</fullName>
    </recommendedName>
</protein>
<dbReference type="Proteomes" id="UP000585638">
    <property type="component" value="Unassembled WGS sequence"/>
</dbReference>
<keyword evidence="2" id="KW-0418">Kinase</keyword>
<dbReference type="GO" id="GO:0003723">
    <property type="term" value="F:RNA binding"/>
    <property type="evidence" value="ECO:0007669"/>
    <property type="project" value="InterPro"/>
</dbReference>
<keyword evidence="7" id="KW-1185">Reference proteome</keyword>
<evidence type="ECO:0000256" key="4">
    <source>
        <dbReference type="ARBA" id="ARBA00023163"/>
    </source>
</evidence>
<evidence type="ECO:0000259" key="5">
    <source>
        <dbReference type="PROSITE" id="PS50921"/>
    </source>
</evidence>
<sequence length="277" mass="29695">MTWPPYEVTALLPHLGIVSTATEAGPIGRRPTMPATEREVRVAEAVLGLARRAADVDVLDLLYDLTDQVLAMLAVQGTGITIVDTRGSVRHVTASDECCRYLEEIQIELGEGPCLDSARSNSLLGPVAFGDGSPGATRWPRFAAHTRAEGVVAISAVPLRVSGTTIGALNLINTRPPVITSLDLDVAQALASAATAGFLNQHRPLDQEELVDQLREALNNRITIEQAKGVLSERFHISVDEAFALLRGHARTLRLPLKDLAIELAKGRGPSELNPAR</sequence>
<dbReference type="SUPFAM" id="SSF52172">
    <property type="entry name" value="CheY-like"/>
    <property type="match status" value="1"/>
</dbReference>
<comment type="caution">
    <text evidence="6">The sequence shown here is derived from an EMBL/GenBank/DDBJ whole genome shotgun (WGS) entry which is preliminary data.</text>
</comment>
<dbReference type="SMART" id="SM01012">
    <property type="entry name" value="ANTAR"/>
    <property type="match status" value="1"/>
</dbReference>
<dbReference type="Pfam" id="PF01590">
    <property type="entry name" value="GAF"/>
    <property type="match status" value="1"/>
</dbReference>
<evidence type="ECO:0000256" key="3">
    <source>
        <dbReference type="ARBA" id="ARBA00023015"/>
    </source>
</evidence>
<organism evidence="6 7">
    <name type="scientific">Kutzneria kofuensis</name>
    <dbReference type="NCBI Taxonomy" id="103725"/>
    <lineage>
        <taxon>Bacteria</taxon>
        <taxon>Bacillati</taxon>
        <taxon>Actinomycetota</taxon>
        <taxon>Actinomycetes</taxon>
        <taxon>Pseudonocardiales</taxon>
        <taxon>Pseudonocardiaceae</taxon>
        <taxon>Kutzneria</taxon>
    </lineage>
</organism>
<evidence type="ECO:0000256" key="1">
    <source>
        <dbReference type="ARBA" id="ARBA00022679"/>
    </source>
</evidence>
<evidence type="ECO:0000313" key="7">
    <source>
        <dbReference type="Proteomes" id="UP000585638"/>
    </source>
</evidence>
<dbReference type="SUPFAM" id="SSF55781">
    <property type="entry name" value="GAF domain-like"/>
    <property type="match status" value="1"/>
</dbReference>
<evidence type="ECO:0000256" key="2">
    <source>
        <dbReference type="ARBA" id="ARBA00022777"/>
    </source>
</evidence>
<dbReference type="GO" id="GO:0016301">
    <property type="term" value="F:kinase activity"/>
    <property type="evidence" value="ECO:0007669"/>
    <property type="project" value="UniProtKB-KW"/>
</dbReference>
<dbReference type="PROSITE" id="PS50921">
    <property type="entry name" value="ANTAR"/>
    <property type="match status" value="1"/>
</dbReference>
<name>A0A7W9NFE9_9PSEU</name>
<dbReference type="EMBL" id="JACHIR010000001">
    <property type="protein sequence ID" value="MBB5889943.1"/>
    <property type="molecule type" value="Genomic_DNA"/>
</dbReference>
<dbReference type="InterPro" id="IPR003018">
    <property type="entry name" value="GAF"/>
</dbReference>
<keyword evidence="1" id="KW-0808">Transferase</keyword>
<dbReference type="RefSeq" id="WP_246488527.1">
    <property type="nucleotide sequence ID" value="NZ_JACHIR010000001.1"/>
</dbReference>
<keyword evidence="3" id="KW-0805">Transcription regulation</keyword>
<feature type="domain" description="ANTAR" evidence="5">
    <location>
        <begin position="204"/>
        <end position="265"/>
    </location>
</feature>
<accession>A0A7W9NFE9</accession>
<proteinExistence type="predicted"/>
<dbReference type="InterPro" id="IPR029016">
    <property type="entry name" value="GAF-like_dom_sf"/>
</dbReference>
<dbReference type="AlphaFoldDB" id="A0A7W9NFE9"/>
<gene>
    <name evidence="6" type="ORF">BJ998_001139</name>
</gene>
<dbReference type="PIRSF" id="PIRSF036625">
    <property type="entry name" value="GAF_ANTAR"/>
    <property type="match status" value="1"/>
</dbReference>
<dbReference type="Gene3D" id="1.10.10.10">
    <property type="entry name" value="Winged helix-like DNA-binding domain superfamily/Winged helix DNA-binding domain"/>
    <property type="match status" value="1"/>
</dbReference>
<dbReference type="InterPro" id="IPR012074">
    <property type="entry name" value="GAF_ANTAR"/>
</dbReference>
<evidence type="ECO:0000313" key="6">
    <source>
        <dbReference type="EMBL" id="MBB5889943.1"/>
    </source>
</evidence>
<dbReference type="Pfam" id="PF03861">
    <property type="entry name" value="ANTAR"/>
    <property type="match status" value="1"/>
</dbReference>
<dbReference type="InterPro" id="IPR011006">
    <property type="entry name" value="CheY-like_superfamily"/>
</dbReference>
<dbReference type="InterPro" id="IPR036388">
    <property type="entry name" value="WH-like_DNA-bd_sf"/>
</dbReference>